<dbReference type="EnsemblMetazoa" id="ASIC021131-RA">
    <property type="protein sequence ID" value="ASIC021131-PA"/>
    <property type="gene ID" value="ASIC021131"/>
</dbReference>
<dbReference type="EMBL" id="KE525406">
    <property type="protein sequence ID" value="KFB52826.1"/>
    <property type="molecule type" value="Genomic_DNA"/>
</dbReference>
<protein>
    <submittedName>
        <fullName evidence="1 2">Beta-1,3-galactosyltransferase 5</fullName>
    </submittedName>
</protein>
<dbReference type="GO" id="GO:0016757">
    <property type="term" value="F:glycosyltransferase activity"/>
    <property type="evidence" value="ECO:0007669"/>
    <property type="project" value="UniProtKB-KW"/>
</dbReference>
<gene>
    <name evidence="1" type="ORF">ZHAS_00021131</name>
</gene>
<evidence type="ECO:0000313" key="3">
    <source>
        <dbReference type="Proteomes" id="UP000030765"/>
    </source>
</evidence>
<reference evidence="2" key="2">
    <citation type="submission" date="2020-05" db="UniProtKB">
        <authorList>
            <consortium name="EnsemblMetazoa"/>
        </authorList>
    </citation>
    <scope>IDENTIFICATION</scope>
</reference>
<dbReference type="Proteomes" id="UP000030765">
    <property type="component" value="Unassembled WGS sequence"/>
</dbReference>
<dbReference type="VEuPathDB" id="VectorBase:ASIC021131"/>
<accession>A0A084WRI2</accession>
<dbReference type="EMBL" id="ATLV01026080">
    <property type="status" value="NOT_ANNOTATED_CDS"/>
    <property type="molecule type" value="Genomic_DNA"/>
</dbReference>
<sequence>MVHGGERDRLATELYELAVLVGLKGGLGARWTCEILRRRTFLTASDDDRALKGHNVL</sequence>
<keyword evidence="1" id="KW-0328">Glycosyltransferase</keyword>
<keyword evidence="1" id="KW-0808">Transferase</keyword>
<evidence type="ECO:0000313" key="2">
    <source>
        <dbReference type="EnsemblMetazoa" id="ASIC021131-PA"/>
    </source>
</evidence>
<dbReference type="AlphaFoldDB" id="A0A084WRI2"/>
<organism evidence="1">
    <name type="scientific">Anopheles sinensis</name>
    <name type="common">Mosquito</name>
    <dbReference type="NCBI Taxonomy" id="74873"/>
    <lineage>
        <taxon>Eukaryota</taxon>
        <taxon>Metazoa</taxon>
        <taxon>Ecdysozoa</taxon>
        <taxon>Arthropoda</taxon>
        <taxon>Hexapoda</taxon>
        <taxon>Insecta</taxon>
        <taxon>Pterygota</taxon>
        <taxon>Neoptera</taxon>
        <taxon>Endopterygota</taxon>
        <taxon>Diptera</taxon>
        <taxon>Nematocera</taxon>
        <taxon>Culicoidea</taxon>
        <taxon>Culicidae</taxon>
        <taxon>Anophelinae</taxon>
        <taxon>Anopheles</taxon>
    </lineage>
</organism>
<name>A0A084WRI2_ANOSI</name>
<evidence type="ECO:0000313" key="1">
    <source>
        <dbReference type="EMBL" id="KFB52826.1"/>
    </source>
</evidence>
<keyword evidence="3" id="KW-1185">Reference proteome</keyword>
<reference evidence="1 3" key="1">
    <citation type="journal article" date="2014" name="BMC Genomics">
        <title>Genome sequence of Anopheles sinensis provides insight into genetics basis of mosquito competence for malaria parasites.</title>
        <authorList>
            <person name="Zhou D."/>
            <person name="Zhang D."/>
            <person name="Ding G."/>
            <person name="Shi L."/>
            <person name="Hou Q."/>
            <person name="Ye Y."/>
            <person name="Xu Y."/>
            <person name="Zhou H."/>
            <person name="Xiong C."/>
            <person name="Li S."/>
            <person name="Yu J."/>
            <person name="Hong S."/>
            <person name="Yu X."/>
            <person name="Zou P."/>
            <person name="Chen C."/>
            <person name="Chang X."/>
            <person name="Wang W."/>
            <person name="Lv Y."/>
            <person name="Sun Y."/>
            <person name="Ma L."/>
            <person name="Shen B."/>
            <person name="Zhu C."/>
        </authorList>
    </citation>
    <scope>NUCLEOTIDE SEQUENCE [LARGE SCALE GENOMIC DNA]</scope>
</reference>
<proteinExistence type="predicted"/>